<dbReference type="Gene3D" id="3.30.70.2630">
    <property type="match status" value="1"/>
</dbReference>
<proteinExistence type="inferred from homology"/>
<evidence type="ECO:0000256" key="15">
    <source>
        <dbReference type="RuleBase" id="RU365061"/>
    </source>
</evidence>
<keyword evidence="13 15" id="KW-0539">Nucleus</keyword>
<dbReference type="PROSITE" id="PS50878">
    <property type="entry name" value="RT_POL"/>
    <property type="match status" value="1"/>
</dbReference>
<dbReference type="Pfam" id="PF12009">
    <property type="entry name" value="Telomerase_RBD"/>
    <property type="match status" value="1"/>
</dbReference>
<evidence type="ECO:0000256" key="6">
    <source>
        <dbReference type="ARBA" id="ARBA00022679"/>
    </source>
</evidence>
<dbReference type="SUPFAM" id="SSF56672">
    <property type="entry name" value="DNA/RNA polymerases"/>
    <property type="match status" value="1"/>
</dbReference>
<evidence type="ECO:0000313" key="18">
    <source>
        <dbReference type="EMBL" id="RYO83600.1"/>
    </source>
</evidence>
<keyword evidence="19" id="KW-1185">Reference proteome</keyword>
<feature type="region of interest" description="Disordered" evidence="16">
    <location>
        <begin position="443"/>
        <end position="482"/>
    </location>
</feature>
<evidence type="ECO:0000256" key="8">
    <source>
        <dbReference type="ARBA" id="ARBA00022723"/>
    </source>
</evidence>
<dbReference type="SMART" id="SM00975">
    <property type="entry name" value="Telomerase_RBD"/>
    <property type="match status" value="1"/>
</dbReference>
<evidence type="ECO:0000256" key="14">
    <source>
        <dbReference type="ARBA" id="ARBA00048173"/>
    </source>
</evidence>
<evidence type="ECO:0000256" key="10">
    <source>
        <dbReference type="ARBA" id="ARBA00022895"/>
    </source>
</evidence>
<evidence type="ECO:0000256" key="7">
    <source>
        <dbReference type="ARBA" id="ARBA00022695"/>
    </source>
</evidence>
<comment type="function">
    <text evidence="15">Telomerase is a ribonucleoprotein enzyme essential for the replication of chromosome termini in most eukaryotes. It elongates telomeres. It is a reverse transcriptase that adds simple sequence repeats to chromosome ends by copying a template sequence within the RNA component of the enzyme.</text>
</comment>
<evidence type="ECO:0000256" key="5">
    <source>
        <dbReference type="ARBA" id="ARBA00022454"/>
    </source>
</evidence>
<dbReference type="PANTHER" id="PTHR12066">
    <property type="entry name" value="TELOMERASE REVERSE TRANSCRIPTASE"/>
    <property type="match status" value="1"/>
</dbReference>
<comment type="caution">
    <text evidence="18">The sequence shown here is derived from an EMBL/GenBank/DDBJ whole genome shotgun (WGS) entry which is preliminary data.</text>
</comment>
<evidence type="ECO:0000259" key="17">
    <source>
        <dbReference type="PROSITE" id="PS50878"/>
    </source>
</evidence>
<dbReference type="Gene3D" id="1.10.357.90">
    <property type="match status" value="1"/>
</dbReference>
<comment type="subcellular location">
    <subcellularLocation>
        <location evidence="1">Mitochondrion</location>
    </subcellularLocation>
    <subcellularLocation>
        <location evidence="15">Nucleus</location>
    </subcellularLocation>
    <subcellularLocation>
        <location evidence="15">Chromosome</location>
        <location evidence="15">Telomere</location>
    </subcellularLocation>
</comment>
<sequence>MARPRKRKRAGSASRSSSDGLQGKKVKTHSSEPKLSAVTGIQHALLEQFYPHVRNLRDYILSRLPPSSRLRRKKVAAIGKVGESPNSALSDVEQSVGALLDSTLIGISAKLSCGSTDDRWEQWTTFSQKGDESYVTLSDGIAGSRFSQSEIVDFAIWLLFSKTKASDTWPKHLLCDGFRRNRGSVPPRQARNGEPNIPGLFALHPNPHVDMLKGAPWPQLLLLLGQSGERIMLDLLLDCAIFVPVNAGTNNYFQISGKPLSETELLDPDKTQGSTSESSVKSPSDIVFVRNRMLYARAALNARGLVHFGLRHIHVLNRSPYRHSDEYEACSTADENITVNRNRFNTMRVMMYMFPRQFGLHNVFTSRVDFKETSQRLKDYTLREDEIATKFGQPHDPGLRIHLPKRLRGKAAQLVKKFQILHQRCSYSELLHHICPVGAPGDRRRDVVTKGSVPRKAPRKTGGHQANILEPWKSSNALSRGPDRPLTDLATPPAKVSAFCQAVLSRILPNEFFGAGSTGQQNKELVLKKMHQFILLRRFEGMSLHEVMQGMKVTDIDWLAPRRLMSNKTSQTDMQKRVELFYEFLYFIFDSLLIPLIRSNFYVTESNHQKYRLFFFRHDVWRYVAEPSMSSLKLRMFEEVSMDDACRILDSRPLGFSQVRLLPKGTTMRPIMNLRRRTFPRGNKKALGLAINKLLAPAQAVLQLEAILRSAMFSVGDIYRRIKPFKEKIASRPQKLYFAKLDVQSAFDTIPQAAIVGLLGSIPQARRYRIFKYLQVAPNLWSRPNREPESKLKLTKKWTLAATRTHDALTLTDILESGRAANRRNTVFVDSFSKRDYETSELLQLVASHIEQNLVKIGKKFYRQKEGIPQGSVLSSTLCNYFYADLEAHVLPFLDSEDCLLLRLIDDFLLITTDKRKAVRFVETMHRGVPEYGVVVNPRKTLVNFELMLDQQPVPSLAPDQSFPYCGTKIDCETLGIARARDQEKGSTIYDSLTVEFSRTPGQNFQRKVLNAFKIQSHLMFFDTTLNSATTMLRNAYDAFMETATKAWAYARCLPQQKQPPASLVTRTISKLADVAYLLLVSKTRKRRHPGYSCDIRKCEVSWVLSQKQSRYGDVIGWLRGEIRKLGLLKDICYGRVRHLDFIRP</sequence>
<evidence type="ECO:0000256" key="3">
    <source>
        <dbReference type="ARBA" id="ARBA00012493"/>
    </source>
</evidence>
<comment type="similarity">
    <text evidence="2 15">Belongs to the reverse transcriptase family. Telomerase subfamily.</text>
</comment>
<reference evidence="18 19" key="1">
    <citation type="submission" date="2018-06" db="EMBL/GenBank/DDBJ databases">
        <title>Complete Genomes of Monosporascus.</title>
        <authorList>
            <person name="Robinson A.J."/>
            <person name="Natvig D.O."/>
        </authorList>
    </citation>
    <scope>NUCLEOTIDE SEQUENCE [LARGE SCALE GENOMIC DNA]</scope>
    <source>
        <strain evidence="18 19">CBS 609.92</strain>
    </source>
</reference>
<evidence type="ECO:0000256" key="4">
    <source>
        <dbReference type="ARBA" id="ARBA00016182"/>
    </source>
</evidence>
<dbReference type="InterPro" id="IPR043502">
    <property type="entry name" value="DNA/RNA_pol_sf"/>
</dbReference>
<dbReference type="Pfam" id="PF00078">
    <property type="entry name" value="RVT_1"/>
    <property type="match status" value="1"/>
</dbReference>
<dbReference type="EC" id="2.7.7.49" evidence="3 15"/>
<organism evidence="18 19">
    <name type="scientific">Monosporascus cannonballus</name>
    <dbReference type="NCBI Taxonomy" id="155416"/>
    <lineage>
        <taxon>Eukaryota</taxon>
        <taxon>Fungi</taxon>
        <taxon>Dikarya</taxon>
        <taxon>Ascomycota</taxon>
        <taxon>Pezizomycotina</taxon>
        <taxon>Sordariomycetes</taxon>
        <taxon>Xylariomycetidae</taxon>
        <taxon>Xylariales</taxon>
        <taxon>Xylariales incertae sedis</taxon>
        <taxon>Monosporascus</taxon>
    </lineage>
</organism>
<dbReference type="Gene3D" id="3.10.10.20">
    <property type="match status" value="1"/>
</dbReference>
<dbReference type="Proteomes" id="UP000294003">
    <property type="component" value="Unassembled WGS sequence"/>
</dbReference>
<name>A0ABY0H357_9PEZI</name>
<dbReference type="PRINTS" id="PR01365">
    <property type="entry name" value="TELOMERASERT"/>
</dbReference>
<gene>
    <name evidence="18" type="ORF">DL762_006049</name>
</gene>
<evidence type="ECO:0000256" key="9">
    <source>
        <dbReference type="ARBA" id="ARBA00022842"/>
    </source>
</evidence>
<dbReference type="CDD" id="cd01648">
    <property type="entry name" value="TERT"/>
    <property type="match status" value="1"/>
</dbReference>
<dbReference type="InterPro" id="IPR021891">
    <property type="entry name" value="Telomerase_RBD"/>
</dbReference>
<dbReference type="Gene3D" id="1.10.10.2210">
    <property type="match status" value="1"/>
</dbReference>
<keyword evidence="7 15" id="KW-0548">Nucleotidyltransferase</keyword>
<dbReference type="InterPro" id="IPR003545">
    <property type="entry name" value="Telomerase_RT"/>
</dbReference>
<accession>A0ABY0H357</accession>
<keyword evidence="10 15" id="KW-0779">Telomere</keyword>
<protein>
    <recommendedName>
        <fullName evidence="4 15">Telomerase reverse transcriptase</fullName>
        <ecNumber evidence="3 15">2.7.7.49</ecNumber>
    </recommendedName>
    <alternativeName>
        <fullName evidence="15">Telomerase catalytic subunit</fullName>
    </alternativeName>
</protein>
<evidence type="ECO:0000256" key="1">
    <source>
        <dbReference type="ARBA" id="ARBA00004173"/>
    </source>
</evidence>
<keyword evidence="8 15" id="KW-0479">Metal-binding</keyword>
<keyword evidence="9 15" id="KW-0460">Magnesium</keyword>
<feature type="region of interest" description="Disordered" evidence="16">
    <location>
        <begin position="1"/>
        <end position="34"/>
    </location>
</feature>
<dbReference type="PANTHER" id="PTHR12066:SF0">
    <property type="entry name" value="TELOMERASE REVERSE TRANSCRIPTASE"/>
    <property type="match status" value="1"/>
</dbReference>
<evidence type="ECO:0000256" key="13">
    <source>
        <dbReference type="ARBA" id="ARBA00023242"/>
    </source>
</evidence>
<dbReference type="Gene3D" id="1.10.132.70">
    <property type="match status" value="1"/>
</dbReference>
<evidence type="ECO:0000256" key="12">
    <source>
        <dbReference type="ARBA" id="ARBA00023128"/>
    </source>
</evidence>
<dbReference type="EMBL" id="QJNS01000184">
    <property type="protein sequence ID" value="RYO83600.1"/>
    <property type="molecule type" value="Genomic_DNA"/>
</dbReference>
<evidence type="ECO:0000313" key="19">
    <source>
        <dbReference type="Proteomes" id="UP000294003"/>
    </source>
</evidence>
<evidence type="ECO:0000256" key="11">
    <source>
        <dbReference type="ARBA" id="ARBA00022918"/>
    </source>
</evidence>
<evidence type="ECO:0000256" key="16">
    <source>
        <dbReference type="SAM" id="MobiDB-lite"/>
    </source>
</evidence>
<feature type="compositionally biased region" description="Basic residues" evidence="16">
    <location>
        <begin position="1"/>
        <end position="10"/>
    </location>
</feature>
<dbReference type="InterPro" id="IPR000477">
    <property type="entry name" value="RT_dom"/>
</dbReference>
<feature type="domain" description="Reverse transcriptase" evidence="17">
    <location>
        <begin position="643"/>
        <end position="970"/>
    </location>
</feature>
<comment type="catalytic activity">
    <reaction evidence="14 15">
        <text>DNA(n) + a 2'-deoxyribonucleoside 5'-triphosphate = DNA(n+1) + diphosphate</text>
        <dbReference type="Rhea" id="RHEA:22508"/>
        <dbReference type="Rhea" id="RHEA-COMP:17339"/>
        <dbReference type="Rhea" id="RHEA-COMP:17340"/>
        <dbReference type="ChEBI" id="CHEBI:33019"/>
        <dbReference type="ChEBI" id="CHEBI:61560"/>
        <dbReference type="ChEBI" id="CHEBI:173112"/>
        <dbReference type="EC" id="2.7.7.49"/>
    </reaction>
</comment>
<keyword evidence="5 15" id="KW-0158">Chromosome</keyword>
<keyword evidence="11 15" id="KW-0695">RNA-directed DNA polymerase</keyword>
<evidence type="ECO:0000256" key="2">
    <source>
        <dbReference type="ARBA" id="ARBA00008001"/>
    </source>
</evidence>
<keyword evidence="12" id="KW-0496">Mitochondrion</keyword>
<keyword evidence="6 15" id="KW-0808">Transferase</keyword>